<dbReference type="EMBL" id="OX459120">
    <property type="protein sequence ID" value="CAI9100116.1"/>
    <property type="molecule type" value="Genomic_DNA"/>
</dbReference>
<feature type="domain" description="F-box" evidence="1">
    <location>
        <begin position="80"/>
        <end position="119"/>
    </location>
</feature>
<evidence type="ECO:0000259" key="1">
    <source>
        <dbReference type="Pfam" id="PF12937"/>
    </source>
</evidence>
<protein>
    <submittedName>
        <fullName evidence="2">OLC1v1037046C1</fullName>
    </submittedName>
</protein>
<dbReference type="AlphaFoldDB" id="A0AAV1CY54"/>
<gene>
    <name evidence="2" type="ORF">OLC1_LOCUS10020</name>
</gene>
<dbReference type="SUPFAM" id="SSF81383">
    <property type="entry name" value="F-box domain"/>
    <property type="match status" value="1"/>
</dbReference>
<sequence>MPSSTFFIKGLQSLRDNFEVIRGTPRYLINCLFENPTQFIRLPYLGLFDEMNILLLLDIAATMTSSDSRIAFDWAELHLELLMHIFSMLSLLDRLTLVVEVCKSWRAAATSDKKFFKTLNIPELRLCLDTTKSREHNSQQLQLAFFHAVKFGRNNLTKLVFDSEFEVTDAHFKYAYKRCPNLQELAMPFPNNVTNEGMKQATRFWPNLKSLFMDFTTTFYPSEIMIFNIVGTHFLNLTTFKFSCCMLSEVTLKIIANLMPRLKELRIRCGRVMTDVVEPFSNMPNLEEVYVSELRSSAVPSLPDLVDVPAKIQEGRNRNRLSGLRVFHACYWEECECVPHPSLGGPILNTQHLLRCLLMHYDNDRLI</sequence>
<dbReference type="PANTHER" id="PTHR38926:SF58">
    <property type="entry name" value="F-BOX DOMAIN-CONTAINING PROTEIN"/>
    <property type="match status" value="1"/>
</dbReference>
<dbReference type="InterPro" id="IPR001810">
    <property type="entry name" value="F-box_dom"/>
</dbReference>
<reference evidence="2" key="1">
    <citation type="submission" date="2023-03" db="EMBL/GenBank/DDBJ databases">
        <authorList>
            <person name="Julca I."/>
        </authorList>
    </citation>
    <scope>NUCLEOTIDE SEQUENCE</scope>
</reference>
<evidence type="ECO:0000313" key="2">
    <source>
        <dbReference type="EMBL" id="CAI9100116.1"/>
    </source>
</evidence>
<dbReference type="Proteomes" id="UP001161247">
    <property type="component" value="Chromosome 3"/>
</dbReference>
<accession>A0AAV1CY54</accession>
<dbReference type="Gene3D" id="3.80.10.10">
    <property type="entry name" value="Ribonuclease Inhibitor"/>
    <property type="match status" value="1"/>
</dbReference>
<dbReference type="InterPro" id="IPR032675">
    <property type="entry name" value="LRR_dom_sf"/>
</dbReference>
<dbReference type="SUPFAM" id="SSF52047">
    <property type="entry name" value="RNI-like"/>
    <property type="match status" value="1"/>
</dbReference>
<keyword evidence="3" id="KW-1185">Reference proteome</keyword>
<dbReference type="Pfam" id="PF12937">
    <property type="entry name" value="F-box-like"/>
    <property type="match status" value="1"/>
</dbReference>
<dbReference type="InterPro" id="IPR036047">
    <property type="entry name" value="F-box-like_dom_sf"/>
</dbReference>
<evidence type="ECO:0000313" key="3">
    <source>
        <dbReference type="Proteomes" id="UP001161247"/>
    </source>
</evidence>
<dbReference type="PANTHER" id="PTHR38926">
    <property type="entry name" value="F-BOX DOMAIN CONTAINING PROTEIN, EXPRESSED"/>
    <property type="match status" value="1"/>
</dbReference>
<proteinExistence type="predicted"/>
<name>A0AAV1CY54_OLDCO</name>
<organism evidence="2 3">
    <name type="scientific">Oldenlandia corymbosa var. corymbosa</name>
    <dbReference type="NCBI Taxonomy" id="529605"/>
    <lineage>
        <taxon>Eukaryota</taxon>
        <taxon>Viridiplantae</taxon>
        <taxon>Streptophyta</taxon>
        <taxon>Embryophyta</taxon>
        <taxon>Tracheophyta</taxon>
        <taxon>Spermatophyta</taxon>
        <taxon>Magnoliopsida</taxon>
        <taxon>eudicotyledons</taxon>
        <taxon>Gunneridae</taxon>
        <taxon>Pentapetalae</taxon>
        <taxon>asterids</taxon>
        <taxon>lamiids</taxon>
        <taxon>Gentianales</taxon>
        <taxon>Rubiaceae</taxon>
        <taxon>Rubioideae</taxon>
        <taxon>Spermacoceae</taxon>
        <taxon>Hedyotis-Oldenlandia complex</taxon>
        <taxon>Oldenlandia</taxon>
    </lineage>
</organism>